<gene>
    <name evidence="2" type="ORF">METZ01_LOCUS91807</name>
</gene>
<organism evidence="2">
    <name type="scientific">marine metagenome</name>
    <dbReference type="NCBI Taxonomy" id="408172"/>
    <lineage>
        <taxon>unclassified sequences</taxon>
        <taxon>metagenomes</taxon>
        <taxon>ecological metagenomes</taxon>
    </lineage>
</organism>
<dbReference type="EMBL" id="UINC01008662">
    <property type="protein sequence ID" value="SVA38953.1"/>
    <property type="molecule type" value="Genomic_DNA"/>
</dbReference>
<feature type="transmembrane region" description="Helical" evidence="1">
    <location>
        <begin position="73"/>
        <end position="94"/>
    </location>
</feature>
<accession>A0A381VHN5</accession>
<sequence length="99" mass="10267">ASAAAGLAMPLLEGMGGNTQIGDLTSFFFTAGVFACIGAFRAEHVWLYASISLLGSAAVFRSLAVVAHGSDPLTMAIAGEIIMTAILILCVYLMKRENA</sequence>
<keyword evidence="1" id="KW-0472">Membrane</keyword>
<feature type="transmembrane region" description="Helical" evidence="1">
    <location>
        <begin position="20"/>
        <end position="40"/>
    </location>
</feature>
<keyword evidence="1" id="KW-1133">Transmembrane helix</keyword>
<proteinExistence type="predicted"/>
<keyword evidence="1" id="KW-0812">Transmembrane</keyword>
<evidence type="ECO:0000313" key="2">
    <source>
        <dbReference type="EMBL" id="SVA38953.1"/>
    </source>
</evidence>
<feature type="transmembrane region" description="Helical" evidence="1">
    <location>
        <begin position="47"/>
        <end position="67"/>
    </location>
</feature>
<reference evidence="2" key="1">
    <citation type="submission" date="2018-05" db="EMBL/GenBank/DDBJ databases">
        <authorList>
            <person name="Lanie J.A."/>
            <person name="Ng W.-L."/>
            <person name="Kazmierczak K.M."/>
            <person name="Andrzejewski T.M."/>
            <person name="Davidsen T.M."/>
            <person name="Wayne K.J."/>
            <person name="Tettelin H."/>
            <person name="Glass J.I."/>
            <person name="Rusch D."/>
            <person name="Podicherti R."/>
            <person name="Tsui H.-C.T."/>
            <person name="Winkler M.E."/>
        </authorList>
    </citation>
    <scope>NUCLEOTIDE SEQUENCE</scope>
</reference>
<feature type="non-terminal residue" evidence="2">
    <location>
        <position position="1"/>
    </location>
</feature>
<evidence type="ECO:0008006" key="3">
    <source>
        <dbReference type="Google" id="ProtNLM"/>
    </source>
</evidence>
<protein>
    <recommendedName>
        <fullName evidence="3">DUF4345 domain-containing protein</fullName>
    </recommendedName>
</protein>
<name>A0A381VHN5_9ZZZZ</name>
<evidence type="ECO:0000256" key="1">
    <source>
        <dbReference type="SAM" id="Phobius"/>
    </source>
</evidence>
<dbReference type="AlphaFoldDB" id="A0A381VHN5"/>